<gene>
    <name evidence="2" type="ORF">BamIOP4010DRAFT_1325</name>
</gene>
<evidence type="ECO:0000256" key="1">
    <source>
        <dbReference type="SAM" id="MobiDB-lite"/>
    </source>
</evidence>
<name>B1FBB6_9BURK</name>
<dbReference type="Proteomes" id="UP000005463">
    <property type="component" value="Unassembled WGS sequence"/>
</dbReference>
<dbReference type="PATRIC" id="fig|396596.7.peg.6637"/>
<proteinExistence type="predicted"/>
<organism evidence="2 3">
    <name type="scientific">Burkholderia ambifaria IOP40-10</name>
    <dbReference type="NCBI Taxonomy" id="396596"/>
    <lineage>
        <taxon>Bacteria</taxon>
        <taxon>Pseudomonadati</taxon>
        <taxon>Pseudomonadota</taxon>
        <taxon>Betaproteobacteria</taxon>
        <taxon>Burkholderiales</taxon>
        <taxon>Burkholderiaceae</taxon>
        <taxon>Burkholderia</taxon>
        <taxon>Burkholderia cepacia complex</taxon>
    </lineage>
</organism>
<feature type="region of interest" description="Disordered" evidence="1">
    <location>
        <begin position="122"/>
        <end position="145"/>
    </location>
</feature>
<reference evidence="2 3" key="1">
    <citation type="submission" date="2008-03" db="EMBL/GenBank/DDBJ databases">
        <title>Sequencing of the draft genome and assembly of Burkholderia ambifaria IOP40-10.</title>
        <authorList>
            <consortium name="US DOE Joint Genome Institute (JGI-PGF)"/>
            <person name="Copeland A."/>
            <person name="Lucas S."/>
            <person name="Lapidus A."/>
            <person name="Glavina del Rio T."/>
            <person name="Dalin E."/>
            <person name="Tice H."/>
            <person name="Bruce D."/>
            <person name="Goodwin L."/>
            <person name="Pitluck S."/>
            <person name="Larimer F."/>
            <person name="Land M.L."/>
            <person name="Hauser L."/>
            <person name="Tiedje J."/>
            <person name="Richardson P."/>
        </authorList>
    </citation>
    <scope>NUCLEOTIDE SEQUENCE [LARGE SCALE GENOMIC DNA]</scope>
    <source>
        <strain evidence="2 3">IOP40-10</strain>
    </source>
</reference>
<feature type="region of interest" description="Disordered" evidence="1">
    <location>
        <begin position="68"/>
        <end position="106"/>
    </location>
</feature>
<sequence>MRANSRSVRVKFLQPTGNQDIVRIASPQAARIARAAVAELTRSQALHRPSGIPSALQKVSPRGAANLSCRPPLGLGPPQTLPPRYPNAPATRDDQYSAPDQGIPTSRHALTNVDRRIDHDAPTAPGVHDHPGRISTRAPRSNSLTLPPVSNRVVLLRAARDYLNNRPRILGHLMWISNALARMSRQEGLPCKLSDSTPLLNPVTDAARALDTRLTEKIGRETRQLAIVQRKLSLAHTNQKIVHGKAGNFVLQEDHVILAARPCWIVHWQKMITSSAYRERNRKTKALFGTTNSAPIECVLNEHITRLTEESRSIQAQWCGDMESRKTVRSWLQDLRKIKQQISRMGLPRATSIDHRASI</sequence>
<feature type="compositionally biased region" description="Basic and acidic residues" evidence="1">
    <location>
        <begin position="122"/>
        <end position="132"/>
    </location>
</feature>
<comment type="caution">
    <text evidence="2">The sequence shown here is derived from an EMBL/GenBank/DDBJ whole genome shotgun (WGS) entry which is preliminary data.</text>
</comment>
<dbReference type="EMBL" id="ABLC01000018">
    <property type="protein sequence ID" value="EDT05198.1"/>
    <property type="molecule type" value="Genomic_DNA"/>
</dbReference>
<protein>
    <submittedName>
        <fullName evidence="2">Uncharacterized protein</fullName>
    </submittedName>
</protein>
<evidence type="ECO:0000313" key="2">
    <source>
        <dbReference type="EMBL" id="EDT05198.1"/>
    </source>
</evidence>
<dbReference type="AlphaFoldDB" id="B1FBB6"/>
<dbReference type="RefSeq" id="WP_006750528.1">
    <property type="nucleotide sequence ID" value="NZ_ABLC01000018.1"/>
</dbReference>
<evidence type="ECO:0000313" key="3">
    <source>
        <dbReference type="Proteomes" id="UP000005463"/>
    </source>
</evidence>
<accession>B1FBB6</accession>